<feature type="region of interest" description="Disordered" evidence="2">
    <location>
        <begin position="1"/>
        <end position="142"/>
    </location>
</feature>
<comment type="caution">
    <text evidence="3">The sequence shown here is derived from an EMBL/GenBank/DDBJ whole genome shotgun (WGS) entry which is preliminary data.</text>
</comment>
<evidence type="ECO:0000256" key="2">
    <source>
        <dbReference type="SAM" id="MobiDB-lite"/>
    </source>
</evidence>
<evidence type="ECO:0000313" key="3">
    <source>
        <dbReference type="EMBL" id="CAL4095324.1"/>
    </source>
</evidence>
<proteinExistence type="predicted"/>
<dbReference type="Pfam" id="PF15558">
    <property type="entry name" value="DUF4659"/>
    <property type="match status" value="1"/>
</dbReference>
<dbReference type="AlphaFoldDB" id="A0AAV2QTX2"/>
<name>A0AAV2QTX2_MEGNR</name>
<feature type="compositionally biased region" description="Low complexity" evidence="2">
    <location>
        <begin position="31"/>
        <end position="42"/>
    </location>
</feature>
<keyword evidence="4" id="KW-1185">Reference proteome</keyword>
<organism evidence="3 4">
    <name type="scientific">Meganyctiphanes norvegica</name>
    <name type="common">Northern krill</name>
    <name type="synonym">Thysanopoda norvegica</name>
    <dbReference type="NCBI Taxonomy" id="48144"/>
    <lineage>
        <taxon>Eukaryota</taxon>
        <taxon>Metazoa</taxon>
        <taxon>Ecdysozoa</taxon>
        <taxon>Arthropoda</taxon>
        <taxon>Crustacea</taxon>
        <taxon>Multicrustacea</taxon>
        <taxon>Malacostraca</taxon>
        <taxon>Eumalacostraca</taxon>
        <taxon>Eucarida</taxon>
        <taxon>Euphausiacea</taxon>
        <taxon>Euphausiidae</taxon>
        <taxon>Meganyctiphanes</taxon>
    </lineage>
</organism>
<feature type="coiled-coil region" evidence="1">
    <location>
        <begin position="280"/>
        <end position="329"/>
    </location>
</feature>
<sequence>MTPITTPRTIRPPSRTGGRGGKARLRPRPKASAGGRRTASARPVNPSSMARGLQLSGSLDDLGNTDLMIGSSPDLSRPQSAASDIPSAASRQSLSRASSSLARSQSMRCPRTSSRTGSRRPGSSMSNLGSPGGSDGYRPGSADCWTPRPLGVGHRSTSTVSLADSQILAKFMDGIDAQVPEKDRRILEILAMKHERTFLEEERSNQAHRAWNAQKDRERKESAKRWAEWKNEINEKRRKENMVNMERWQQSEELYLQSHENLVTLLNEKEHRHNELLDNQTEARIRRMEERREIEELRKKSQMEARQVLEEAEERKRQHLIQMWEQQEQLVMQRRKEREEFFKKRLGDGNAAEHEAYLARKHAVEERGEQLLLAMRNNMDEKLQRAEENLAMLHEVQNLTLNRQREERDRRATAVRALHHQLEVKMLQWRQHVMKSVMDGMEQAEQRADHHLQARAQRVQQDRTLRQQHHKQQLQQVQAQEEAELYSLRKNLELKDQRSLYVSREKENAVEKARSVAITTSNLRDTLKSKLDPVTFDKMAARAKVELRLEARIPATSVEGCKSSIFLG</sequence>
<dbReference type="Proteomes" id="UP001497623">
    <property type="component" value="Unassembled WGS sequence"/>
</dbReference>
<feature type="compositionally biased region" description="Low complexity" evidence="2">
    <location>
        <begin position="87"/>
        <end position="124"/>
    </location>
</feature>
<evidence type="ECO:0000256" key="1">
    <source>
        <dbReference type="SAM" id="Coils"/>
    </source>
</evidence>
<feature type="compositionally biased region" description="Low complexity" evidence="2">
    <location>
        <begin position="52"/>
        <end position="62"/>
    </location>
</feature>
<feature type="compositionally biased region" description="Polar residues" evidence="2">
    <location>
        <begin position="73"/>
        <end position="82"/>
    </location>
</feature>
<accession>A0AAV2QTX2</accession>
<dbReference type="InterPro" id="IPR029090">
    <property type="entry name" value="DUF4659"/>
</dbReference>
<gene>
    <name evidence="3" type="ORF">MNOR_LOCUS15385</name>
</gene>
<keyword evidence="1" id="KW-0175">Coiled coil</keyword>
<feature type="coiled-coil region" evidence="1">
    <location>
        <begin position="369"/>
        <end position="396"/>
    </location>
</feature>
<dbReference type="PANTHER" id="PTHR33663:SF2">
    <property type="entry name" value="COILED-COIL DOMAIN-CONTAINING PROTEIN 177"/>
    <property type="match status" value="1"/>
</dbReference>
<evidence type="ECO:0000313" key="4">
    <source>
        <dbReference type="Proteomes" id="UP001497623"/>
    </source>
</evidence>
<dbReference type="EMBL" id="CAXKWB010009604">
    <property type="protein sequence ID" value="CAL4095324.1"/>
    <property type="molecule type" value="Genomic_DNA"/>
</dbReference>
<feature type="compositionally biased region" description="Low complexity" evidence="2">
    <location>
        <begin position="1"/>
        <end position="16"/>
    </location>
</feature>
<dbReference type="PANTHER" id="PTHR33663">
    <property type="entry name" value="COILED-COIL DOMAIN-CONTAINING PROTEIN 177"/>
    <property type="match status" value="1"/>
</dbReference>
<protein>
    <submittedName>
        <fullName evidence="3">Uncharacterized protein</fullName>
    </submittedName>
</protein>
<reference evidence="3 4" key="1">
    <citation type="submission" date="2024-05" db="EMBL/GenBank/DDBJ databases">
        <authorList>
            <person name="Wallberg A."/>
        </authorList>
    </citation>
    <scope>NUCLEOTIDE SEQUENCE [LARGE SCALE GENOMIC DNA]</scope>
</reference>